<accession>F8P1M6</accession>
<proteinExistence type="predicted"/>
<dbReference type="AlphaFoldDB" id="F8P1M6"/>
<protein>
    <recommendedName>
        <fullName evidence="2">Transcription factor TFIIIC triple barrel domain-containing protein</fullName>
    </recommendedName>
</protein>
<feature type="compositionally biased region" description="Basic residues" evidence="1">
    <location>
        <begin position="155"/>
        <end position="167"/>
    </location>
</feature>
<sequence>MTPPSSLFPGYRQVEAFGPDDEYSDEEISYVTLDLGNVEPTLVPSSSTYRLIGLDTPMPFLQLSGTIFKGQHDSLLGTELLFTEAKDDHDRSKRFITHVANTEQRVRFKEVELKAKQQDPPQPIPDQSSKESSNKNEVFALERMTGKSFPPNPPKRTRSKRSDKKGKQREVIPDQEQLTEKSVGIVSDMLGDEGEE</sequence>
<dbReference type="OrthoDB" id="1877767at2759"/>
<dbReference type="Pfam" id="PF10419">
    <property type="entry name" value="TFIIIC_sub6"/>
    <property type="match status" value="1"/>
</dbReference>
<dbReference type="InterPro" id="IPR019481">
    <property type="entry name" value="TFIIIC_triple_barrel"/>
</dbReference>
<dbReference type="PANTHER" id="PTHR21860:SF2">
    <property type="entry name" value="GENERAL TRANSCRIPTION FACTOR 3C POLYPEPTIDE 6"/>
    <property type="match status" value="1"/>
</dbReference>
<dbReference type="Gene3D" id="2.60.40.4370">
    <property type="match status" value="1"/>
</dbReference>
<dbReference type="GeneID" id="18820005"/>
<dbReference type="GO" id="GO:0006383">
    <property type="term" value="P:transcription by RNA polymerase III"/>
    <property type="evidence" value="ECO:0007669"/>
    <property type="project" value="InterPro"/>
</dbReference>
<dbReference type="HOGENOM" id="CLU_092490_0_0_1"/>
<feature type="domain" description="Transcription factor TFIIIC triple barrel" evidence="2">
    <location>
        <begin position="25"/>
        <end position="114"/>
    </location>
</feature>
<feature type="region of interest" description="Disordered" evidence="1">
    <location>
        <begin position="112"/>
        <end position="196"/>
    </location>
</feature>
<dbReference type="EMBL" id="GL945436">
    <property type="protein sequence ID" value="EGO23055.1"/>
    <property type="molecule type" value="Genomic_DNA"/>
</dbReference>
<dbReference type="Proteomes" id="UP000008064">
    <property type="component" value="Unassembled WGS sequence"/>
</dbReference>
<dbReference type="PANTHER" id="PTHR21860">
    <property type="entry name" value="TRANSCRIPTION INITIATION FACTOR IIIC TFIIIC , POLYPEPTIDE 6-RELATED"/>
    <property type="match status" value="1"/>
</dbReference>
<dbReference type="GO" id="GO:0000127">
    <property type="term" value="C:transcription factor TFIIIC complex"/>
    <property type="evidence" value="ECO:0007669"/>
    <property type="project" value="TreeGrafter"/>
</dbReference>
<evidence type="ECO:0000313" key="3">
    <source>
        <dbReference type="EMBL" id="EGO23055.1"/>
    </source>
</evidence>
<name>F8P1M6_SERL9</name>
<gene>
    <name evidence="3" type="ORF">SERLADRAFT_471732</name>
</gene>
<evidence type="ECO:0000256" key="1">
    <source>
        <dbReference type="SAM" id="MobiDB-lite"/>
    </source>
</evidence>
<evidence type="ECO:0000259" key="2">
    <source>
        <dbReference type="Pfam" id="PF10419"/>
    </source>
</evidence>
<dbReference type="KEGG" id="sla:SERLADRAFT_471732"/>
<dbReference type="InterPro" id="IPR042771">
    <property type="entry name" value="GTF3C6-like"/>
</dbReference>
<reference evidence="3" key="1">
    <citation type="submission" date="2011-04" db="EMBL/GenBank/DDBJ databases">
        <title>Evolution of plant cell wall degrading machinery underlies the functional diversity of forest fungi.</title>
        <authorList>
            <consortium name="US DOE Joint Genome Institute (JGI-PGF)"/>
            <person name="Eastwood D.C."/>
            <person name="Floudas D."/>
            <person name="Binder M."/>
            <person name="Majcherczyk A."/>
            <person name="Schneider P."/>
            <person name="Aerts A."/>
            <person name="Asiegbu F.O."/>
            <person name="Baker S.E."/>
            <person name="Barry K."/>
            <person name="Bendiksby M."/>
            <person name="Blumentritt M."/>
            <person name="Coutinho P.M."/>
            <person name="Cullen D."/>
            <person name="Cullen D."/>
            <person name="Gathman A."/>
            <person name="Goodell B."/>
            <person name="Henrissat B."/>
            <person name="Ihrmark K."/>
            <person name="Kauserud H."/>
            <person name="Kohler A."/>
            <person name="LaButti K."/>
            <person name="Lapidus A."/>
            <person name="Lavin J.L."/>
            <person name="Lee Y.-H."/>
            <person name="Lindquist E."/>
            <person name="Lilly W."/>
            <person name="Lucas S."/>
            <person name="Morin E."/>
            <person name="Murat C."/>
            <person name="Oguiza J.A."/>
            <person name="Park J."/>
            <person name="Pisabarro A.G."/>
            <person name="Riley R."/>
            <person name="Rosling A."/>
            <person name="Salamov A."/>
            <person name="Schmidt O."/>
            <person name="Schmutz J."/>
            <person name="Skrede I."/>
            <person name="Stenlid J."/>
            <person name="Wiebenga A."/>
            <person name="Xie X."/>
            <person name="Kues U."/>
            <person name="Hibbett D.S."/>
            <person name="Hoffmeister D."/>
            <person name="Hogberg N."/>
            <person name="Martin F."/>
            <person name="Grigoriev I.V."/>
            <person name="Watkinson S.C."/>
        </authorList>
    </citation>
    <scope>NUCLEOTIDE SEQUENCE</scope>
    <source>
        <strain evidence="3">S7.9</strain>
    </source>
</reference>
<organism>
    <name type="scientific">Serpula lacrymans var. lacrymans (strain S7.9)</name>
    <name type="common">Dry rot fungus</name>
    <dbReference type="NCBI Taxonomy" id="578457"/>
    <lineage>
        <taxon>Eukaryota</taxon>
        <taxon>Fungi</taxon>
        <taxon>Dikarya</taxon>
        <taxon>Basidiomycota</taxon>
        <taxon>Agaricomycotina</taxon>
        <taxon>Agaricomycetes</taxon>
        <taxon>Agaricomycetidae</taxon>
        <taxon>Boletales</taxon>
        <taxon>Coniophorineae</taxon>
        <taxon>Serpulaceae</taxon>
        <taxon>Serpula</taxon>
    </lineage>
</organism>
<dbReference type="RefSeq" id="XP_007320295.1">
    <property type="nucleotide sequence ID" value="XM_007320233.1"/>
</dbReference>